<keyword evidence="5 15" id="KW-0645">Protease</keyword>
<evidence type="ECO:0000313" key="19">
    <source>
        <dbReference type="Proteomes" id="UP000245370"/>
    </source>
</evidence>
<dbReference type="GO" id="GO:0004222">
    <property type="term" value="F:metalloendopeptidase activity"/>
    <property type="evidence" value="ECO:0007669"/>
    <property type="project" value="InterPro"/>
</dbReference>
<dbReference type="AlphaFoldDB" id="A0A2U2XE53"/>
<evidence type="ECO:0000313" key="18">
    <source>
        <dbReference type="EMBL" id="PWH86053.1"/>
    </source>
</evidence>
<keyword evidence="7 15" id="KW-0378">Hydrolase</keyword>
<evidence type="ECO:0000256" key="10">
    <source>
        <dbReference type="ARBA" id="ARBA00052506"/>
    </source>
</evidence>
<evidence type="ECO:0000256" key="12">
    <source>
        <dbReference type="ARBA" id="ARBA00066668"/>
    </source>
</evidence>
<evidence type="ECO:0000256" key="9">
    <source>
        <dbReference type="ARBA" id="ARBA00023049"/>
    </source>
</evidence>
<dbReference type="GO" id="GO:0005829">
    <property type="term" value="C:cytosol"/>
    <property type="evidence" value="ECO:0007669"/>
    <property type="project" value="TreeGrafter"/>
</dbReference>
<name>A0A2U2XE53_9FLAO</name>
<comment type="catalytic activity">
    <reaction evidence="10">
        <text>Hydrolysis of unblocked, C-terminal dipeptides from oligopeptides, with broad specificity. Does not hydrolyze bonds in which P1' is Pro, or both P1 and P1' are Gly.</text>
        <dbReference type="EC" id="3.4.15.5"/>
    </reaction>
</comment>
<keyword evidence="3" id="KW-0963">Cytoplasm</keyword>
<comment type="function">
    <text evidence="11">Removes dipeptides from the C-termini of N-blocked tripeptides, tetrapeptides and larger peptides.</text>
</comment>
<protein>
    <recommendedName>
        <fullName evidence="13">Dipeptidyl carboxypeptidase</fullName>
        <ecNumber evidence="12">3.4.15.5</ecNumber>
    </recommendedName>
    <alternativeName>
        <fullName evidence="14">Peptidyl-dipeptidase Dcp</fullName>
    </alternativeName>
</protein>
<dbReference type="Gene3D" id="1.10.1370.40">
    <property type="match status" value="1"/>
</dbReference>
<dbReference type="GO" id="GO:0006508">
    <property type="term" value="P:proteolysis"/>
    <property type="evidence" value="ECO:0007669"/>
    <property type="project" value="UniProtKB-KW"/>
</dbReference>
<dbReference type="EC" id="3.4.15.5" evidence="12"/>
<evidence type="ECO:0000256" key="14">
    <source>
        <dbReference type="ARBA" id="ARBA00075608"/>
    </source>
</evidence>
<dbReference type="InterPro" id="IPR024077">
    <property type="entry name" value="Neurolysin/TOP_dom2"/>
</dbReference>
<dbReference type="GO" id="GO:0046872">
    <property type="term" value="F:metal ion binding"/>
    <property type="evidence" value="ECO:0007669"/>
    <property type="project" value="UniProtKB-UniRule"/>
</dbReference>
<dbReference type="InterPro" id="IPR001567">
    <property type="entry name" value="Pept_M3A_M3B_dom"/>
</dbReference>
<dbReference type="FunFam" id="1.10.1370.40:FF:000001">
    <property type="entry name" value="Dipeptidyl carboxypeptidase II"/>
    <property type="match status" value="1"/>
</dbReference>
<evidence type="ECO:0000256" key="13">
    <source>
        <dbReference type="ARBA" id="ARBA00070755"/>
    </source>
</evidence>
<comment type="caution">
    <text evidence="18">The sequence shown here is derived from an EMBL/GenBank/DDBJ whole genome shotgun (WGS) entry which is preliminary data.</text>
</comment>
<keyword evidence="8 15" id="KW-0862">Zinc</keyword>
<evidence type="ECO:0000256" key="8">
    <source>
        <dbReference type="ARBA" id="ARBA00022833"/>
    </source>
</evidence>
<dbReference type="FunFam" id="3.40.390.10:FF:000009">
    <property type="entry name" value="Oligopeptidase A"/>
    <property type="match status" value="1"/>
</dbReference>
<reference evidence="18 19" key="2">
    <citation type="submission" date="2018-05" db="EMBL/GenBank/DDBJ databases">
        <authorList>
            <person name="Lanie J.A."/>
            <person name="Ng W.-L."/>
            <person name="Kazmierczak K.M."/>
            <person name="Andrzejewski T.M."/>
            <person name="Davidsen T.M."/>
            <person name="Wayne K.J."/>
            <person name="Tettelin H."/>
            <person name="Glass J.I."/>
            <person name="Rusch D."/>
            <person name="Podicherti R."/>
            <person name="Tsui H.-C.T."/>
            <person name="Winkler M.E."/>
        </authorList>
    </citation>
    <scope>NUCLEOTIDE SEQUENCE [LARGE SCALE GENOMIC DNA]</scope>
    <source>
        <strain evidence="18 19">C305</strain>
    </source>
</reference>
<evidence type="ECO:0000256" key="16">
    <source>
        <dbReference type="SAM" id="SignalP"/>
    </source>
</evidence>
<comment type="subcellular location">
    <subcellularLocation>
        <location evidence="1">Cytoplasm</location>
    </subcellularLocation>
</comment>
<dbReference type="Gene3D" id="1.10.1370.10">
    <property type="entry name" value="Neurolysin, domain 3"/>
    <property type="match status" value="1"/>
</dbReference>
<evidence type="ECO:0000256" key="6">
    <source>
        <dbReference type="ARBA" id="ARBA00022723"/>
    </source>
</evidence>
<evidence type="ECO:0000256" key="7">
    <source>
        <dbReference type="ARBA" id="ARBA00022801"/>
    </source>
</evidence>
<dbReference type="Proteomes" id="UP000245370">
    <property type="component" value="Unassembled WGS sequence"/>
</dbReference>
<evidence type="ECO:0000256" key="5">
    <source>
        <dbReference type="ARBA" id="ARBA00022670"/>
    </source>
</evidence>
<dbReference type="OrthoDB" id="9773538at2"/>
<dbReference type="InterPro" id="IPR045090">
    <property type="entry name" value="Pept_M3A_M3B"/>
</dbReference>
<dbReference type="EMBL" id="QFRJ01000003">
    <property type="protein sequence ID" value="PWH86053.1"/>
    <property type="molecule type" value="Genomic_DNA"/>
</dbReference>
<evidence type="ECO:0000256" key="2">
    <source>
        <dbReference type="ARBA" id="ARBA00006040"/>
    </source>
</evidence>
<dbReference type="Pfam" id="PF01432">
    <property type="entry name" value="Peptidase_M3"/>
    <property type="match status" value="1"/>
</dbReference>
<feature type="domain" description="Peptidase M3A/M3B catalytic" evidence="17">
    <location>
        <begin position="259"/>
        <end position="706"/>
    </location>
</feature>
<dbReference type="Gene3D" id="3.40.390.10">
    <property type="entry name" value="Collagenase (Catalytic Domain)"/>
    <property type="match status" value="1"/>
</dbReference>
<evidence type="ECO:0000256" key="1">
    <source>
        <dbReference type="ARBA" id="ARBA00004496"/>
    </source>
</evidence>
<dbReference type="CDD" id="cd06456">
    <property type="entry name" value="M3A_DCP"/>
    <property type="match status" value="1"/>
</dbReference>
<proteinExistence type="inferred from homology"/>
<dbReference type="InterPro" id="IPR024079">
    <property type="entry name" value="MetalloPept_cat_dom_sf"/>
</dbReference>
<keyword evidence="9 15" id="KW-0482">Metalloprotease</keyword>
<comment type="similarity">
    <text evidence="2 15">Belongs to the peptidase M3 family.</text>
</comment>
<sequence>MKKSSLILFALATISLTNCADKDEATSPKKTMKENLADNPLVKPSALPYLAPDFSKIKNKHFEPAIFEGIRVKRENIKAIINQTENPTFDNTIVALEKSGQQLSRATNVFYALTGAHTNDTLQDLNQELAPKFSELNDEIYLNEDLFKRIKELHNKKGDLALDAESTKLLDEYYKNFVIAGAELEGEAKDKLKEINSQLASLSAEFGKTLLAATNTGALIVEDQDKLKGMSESSLKSIKTEEGTFKIPIQNTTQQPTLVSLENRETRKLVFENAWMRADGSGNDTKHLVTEIAQKRAEKAALLGFGTYADWSLQKTMIQNKENVREFFDGLIPAAIAKASEESKMIEEMMHSKGQEGDLEPWDWNYYAEMVRKAKYDLDEEEIKPYFEMMSVLENGVFYAAEKLYGITHKRRTDIPTYHEDVLVYELFEEDGTELGLFYADFYSRESKRGGAWMSNFVGQSELFGTKPVIYNICNYPKPAEGEPTLLSFDNAITMFHEYGHALHGFFANQKFPTLSGTNVARDFVEFPSQFNENWATHPDILKNYAKHYETGEVIPAELLAKIKAAGTFNQGYGITENLAASNLDYVWHTISADTEIDDANKFEKEALAKYGLDKVHAVKPRYRSTYFSHIFSGGYGAGYYSYLWTEMLHHDAYVWFENNGGLTRENGQRFRDMVLSVGNTLEYDALYKDWSGRDPEIAPMIKARGLK</sequence>
<comment type="cofactor">
    <cofactor evidence="15">
        <name>Zn(2+)</name>
        <dbReference type="ChEBI" id="CHEBI:29105"/>
    </cofactor>
    <text evidence="15">Binds 1 zinc ion.</text>
</comment>
<gene>
    <name evidence="18" type="ORF">DIT68_05720</name>
</gene>
<dbReference type="RefSeq" id="WP_109358861.1">
    <property type="nucleotide sequence ID" value="NZ_QFRJ01000003.1"/>
</dbReference>
<evidence type="ECO:0000256" key="4">
    <source>
        <dbReference type="ARBA" id="ARBA00022645"/>
    </source>
</evidence>
<accession>A0A2U2XE53</accession>
<dbReference type="SUPFAM" id="SSF55486">
    <property type="entry name" value="Metalloproteases ('zincins'), catalytic domain"/>
    <property type="match status" value="1"/>
</dbReference>
<evidence type="ECO:0000256" key="11">
    <source>
        <dbReference type="ARBA" id="ARBA00054529"/>
    </source>
</evidence>
<dbReference type="PANTHER" id="PTHR43660">
    <property type="entry name" value="DIPEPTIDYL CARBOXYPEPTIDASE"/>
    <property type="match status" value="1"/>
</dbReference>
<organism evidence="18 19">
    <name type="scientific">Brumimicrobium oceani</name>
    <dbReference type="NCBI Taxonomy" id="2100725"/>
    <lineage>
        <taxon>Bacteria</taxon>
        <taxon>Pseudomonadati</taxon>
        <taxon>Bacteroidota</taxon>
        <taxon>Flavobacteriia</taxon>
        <taxon>Flavobacteriales</taxon>
        <taxon>Crocinitomicaceae</taxon>
        <taxon>Brumimicrobium</taxon>
    </lineage>
</organism>
<reference evidence="18 19" key="1">
    <citation type="submission" date="2018-05" db="EMBL/GenBank/DDBJ databases">
        <title>Brumimicrobium oceani sp. nov., isolated from coastal sediment.</title>
        <authorList>
            <person name="Kou Y."/>
        </authorList>
    </citation>
    <scope>NUCLEOTIDE SEQUENCE [LARGE SCALE GENOMIC DNA]</scope>
    <source>
        <strain evidence="18 19">C305</strain>
    </source>
</reference>
<keyword evidence="16" id="KW-0732">Signal</keyword>
<dbReference type="GO" id="GO:0008241">
    <property type="term" value="F:peptidyl-dipeptidase activity"/>
    <property type="evidence" value="ECO:0007669"/>
    <property type="project" value="UniProtKB-EC"/>
</dbReference>
<keyword evidence="19" id="KW-1185">Reference proteome</keyword>
<feature type="signal peptide" evidence="16">
    <location>
        <begin position="1"/>
        <end position="20"/>
    </location>
</feature>
<evidence type="ECO:0000259" key="17">
    <source>
        <dbReference type="Pfam" id="PF01432"/>
    </source>
</evidence>
<evidence type="ECO:0000256" key="3">
    <source>
        <dbReference type="ARBA" id="ARBA00022490"/>
    </source>
</evidence>
<keyword evidence="4 18" id="KW-0121">Carboxypeptidase</keyword>
<dbReference type="PANTHER" id="PTHR43660:SF1">
    <property type="entry name" value="DIPEPTIDYL CARBOXYPEPTIDASE"/>
    <property type="match status" value="1"/>
</dbReference>
<dbReference type="GO" id="GO:0004180">
    <property type="term" value="F:carboxypeptidase activity"/>
    <property type="evidence" value="ECO:0007669"/>
    <property type="project" value="UniProtKB-KW"/>
</dbReference>
<feature type="chain" id="PRO_5015644881" description="Dipeptidyl carboxypeptidase" evidence="16">
    <location>
        <begin position="21"/>
        <end position="708"/>
    </location>
</feature>
<keyword evidence="6 15" id="KW-0479">Metal-binding</keyword>
<evidence type="ECO:0000256" key="15">
    <source>
        <dbReference type="RuleBase" id="RU003435"/>
    </source>
</evidence>
<dbReference type="InterPro" id="IPR034005">
    <property type="entry name" value="M3A_DCP"/>
</dbReference>